<dbReference type="AlphaFoldDB" id="A0A9N9NA31"/>
<evidence type="ECO:0000313" key="3">
    <source>
        <dbReference type="Proteomes" id="UP000789405"/>
    </source>
</evidence>
<keyword evidence="3" id="KW-1185">Reference proteome</keyword>
<dbReference type="OrthoDB" id="2447509at2759"/>
<organism evidence="2 3">
    <name type="scientific">Dentiscutata erythropus</name>
    <dbReference type="NCBI Taxonomy" id="1348616"/>
    <lineage>
        <taxon>Eukaryota</taxon>
        <taxon>Fungi</taxon>
        <taxon>Fungi incertae sedis</taxon>
        <taxon>Mucoromycota</taxon>
        <taxon>Glomeromycotina</taxon>
        <taxon>Glomeromycetes</taxon>
        <taxon>Diversisporales</taxon>
        <taxon>Gigasporaceae</taxon>
        <taxon>Dentiscutata</taxon>
    </lineage>
</organism>
<comment type="caution">
    <text evidence="2">The sequence shown here is derived from an EMBL/GenBank/DDBJ whole genome shotgun (WGS) entry which is preliminary data.</text>
</comment>
<dbReference type="EMBL" id="CAJVPY010010181">
    <property type="protein sequence ID" value="CAG8716317.1"/>
    <property type="molecule type" value="Genomic_DNA"/>
</dbReference>
<evidence type="ECO:0000256" key="1">
    <source>
        <dbReference type="SAM" id="MobiDB-lite"/>
    </source>
</evidence>
<proteinExistence type="predicted"/>
<gene>
    <name evidence="2" type="ORF">DERYTH_LOCUS13967</name>
</gene>
<name>A0A9N9NA31_9GLOM</name>
<sequence>MPHKRKSSSTPPHIANLPQYAHLSPNDLPDEEAVKKRRLDTKCKLLLNVPSSTTTSAISTSTTFLATTSATTLATTLATTSATTLATTSATTLATTLATTSATISTALATASATTSATTLAATLVTASLESVSASAANSTQQATQSQNIWKSKTLGFCCKNSKIQLALLEPPPPAILQLLTKLDINTGKRYVQKIRSYNFAFAFTFLGVNQNTSILEPDKPWVFKISGALYHNIAL</sequence>
<protein>
    <submittedName>
        <fullName evidence="2">19051_t:CDS:1</fullName>
    </submittedName>
</protein>
<dbReference type="Proteomes" id="UP000789405">
    <property type="component" value="Unassembled WGS sequence"/>
</dbReference>
<accession>A0A9N9NA31</accession>
<feature type="region of interest" description="Disordered" evidence="1">
    <location>
        <begin position="1"/>
        <end position="27"/>
    </location>
</feature>
<evidence type="ECO:0000313" key="2">
    <source>
        <dbReference type="EMBL" id="CAG8716317.1"/>
    </source>
</evidence>
<reference evidence="2" key="1">
    <citation type="submission" date="2021-06" db="EMBL/GenBank/DDBJ databases">
        <authorList>
            <person name="Kallberg Y."/>
            <person name="Tangrot J."/>
            <person name="Rosling A."/>
        </authorList>
    </citation>
    <scope>NUCLEOTIDE SEQUENCE</scope>
    <source>
        <strain evidence="2">MA453B</strain>
    </source>
</reference>